<dbReference type="Proteomes" id="UP000829291">
    <property type="component" value="Chromosome 4"/>
</dbReference>
<dbReference type="AlphaFoldDB" id="A0A6J0BZX2"/>
<dbReference type="FunFam" id="3.90.1170.40:FF:000002">
    <property type="entry name" value="Molybdopterin synthase catalytic subunit"/>
    <property type="match status" value="1"/>
</dbReference>
<keyword evidence="5" id="KW-1185">Reference proteome</keyword>
<protein>
    <recommendedName>
        <fullName evidence="4">Molybdopterin synthase catalytic subunit</fullName>
        <ecNumber evidence="4">2.8.1.12</ecNumber>
    </recommendedName>
    <alternativeName>
        <fullName evidence="4">Molybdenum cofactor synthesis protein 2 large subunit</fullName>
    </alternativeName>
    <alternativeName>
        <fullName evidence="4">Molybdenum cofactor synthesis protein 2B</fullName>
        <shortName evidence="4">MOCS2B</shortName>
    </alternativeName>
</protein>
<comment type="miscellaneous">
    <text evidence="4">This protein is produced by a bicistronic gene which also produces the large subunit (MOCS2A).</text>
</comment>
<comment type="subunit">
    <text evidence="4">Heterotetramer; composed of 2 small (MOCS2A) and 2 large (MOCS2B) subunits.</text>
</comment>
<comment type="function">
    <text evidence="4">Catalytic subunit of the molybdopterin synthase complex, a complex that catalyzes the conversion of precursor Z into molybdopterin. Acts by mediating the incorporation of 2 sulfur atoms from thiocarboxylated MOCS2A into precursor Z to generate a dithiolene group.</text>
</comment>
<dbReference type="CTD" id="43017"/>
<evidence type="ECO:0000256" key="2">
    <source>
        <dbReference type="ARBA" id="ARBA00022679"/>
    </source>
</evidence>
<dbReference type="GeneID" id="107224246"/>
<evidence type="ECO:0000256" key="3">
    <source>
        <dbReference type="ARBA" id="ARBA00023150"/>
    </source>
</evidence>
<evidence type="ECO:0000256" key="1">
    <source>
        <dbReference type="ARBA" id="ARBA00022490"/>
    </source>
</evidence>
<comment type="similarity">
    <text evidence="4">Belongs to the MoaE family. MOCS2B subfamily.</text>
</comment>
<feature type="binding site" evidence="4">
    <location>
        <begin position="127"/>
        <end position="129"/>
    </location>
    <ligand>
        <name>substrate</name>
    </ligand>
</feature>
<keyword evidence="3 4" id="KW-0501">Molybdenum cofactor biosynthesis</keyword>
<gene>
    <name evidence="6" type="primary">LOC107224246</name>
    <name evidence="4" type="synonym">Mocs2</name>
</gene>
<sequence length="394" mass="45198">MNDSKDVIKLQTEQLNIGGIINLVVAANCGAISTFIGTTRDNFEGKKVVKLEYEAYQSMALKELENVCSKIRSQWDVERIAIYHRLGVVSVTEASVVIAISSSHRQESLQATQFAIDMLKSTVPIWKKEIYDNHKSQWKENKECSWSTSRDETLLACANVVSANDLLLQNNHKIFPSGTNQDENEDRMTEKRESFDVPVNSNLVQIRVSTDELNRRINAFIARKREQNNIVNVQEFCSHRVKVDEDRANSCARVDAILIRRKDSKSHVKVHRVLNPWGPQVADLSTVQKTTRNHSNQSSPATYLPALEERLVTSENHIGVKGPVPKDVYQRLKRIEDRILYLESLSPEYRQFWQGQEDRSFKSSYQPVRKRTFSTAELDTKLQELESKYTKKAN</sequence>
<organism evidence="6">
    <name type="scientific">Neodiprion lecontei</name>
    <name type="common">Redheaded pine sawfly</name>
    <dbReference type="NCBI Taxonomy" id="441921"/>
    <lineage>
        <taxon>Eukaryota</taxon>
        <taxon>Metazoa</taxon>
        <taxon>Ecdysozoa</taxon>
        <taxon>Arthropoda</taxon>
        <taxon>Hexapoda</taxon>
        <taxon>Insecta</taxon>
        <taxon>Pterygota</taxon>
        <taxon>Neoptera</taxon>
        <taxon>Endopterygota</taxon>
        <taxon>Hymenoptera</taxon>
        <taxon>Tenthredinoidea</taxon>
        <taxon>Diprionidae</taxon>
        <taxon>Diprioninae</taxon>
        <taxon>Neodiprion</taxon>
    </lineage>
</organism>
<dbReference type="InterPro" id="IPR003448">
    <property type="entry name" value="Mopterin_biosynth_MoaE"/>
</dbReference>
<dbReference type="InterPro" id="IPR036563">
    <property type="entry name" value="MoaE_sf"/>
</dbReference>
<accession>A0A6J0BZX2</accession>
<evidence type="ECO:0000256" key="4">
    <source>
        <dbReference type="HAMAP-Rule" id="MF_03052"/>
    </source>
</evidence>
<dbReference type="Pfam" id="PF02391">
    <property type="entry name" value="MoaE"/>
    <property type="match status" value="1"/>
</dbReference>
<dbReference type="GO" id="GO:1990140">
    <property type="term" value="C:molybdopterin synthase complex"/>
    <property type="evidence" value="ECO:0007669"/>
    <property type="project" value="UniProtKB-UniRule"/>
</dbReference>
<comment type="subcellular location">
    <subcellularLocation>
        <location evidence="4">Cytoplasm</location>
    </subcellularLocation>
</comment>
<comment type="pathway">
    <text evidence="4">Cofactor biosynthesis; molybdopterin biosynthesis.</text>
</comment>
<dbReference type="CDD" id="cd00756">
    <property type="entry name" value="MoaE"/>
    <property type="match status" value="1"/>
</dbReference>
<reference evidence="6" key="1">
    <citation type="submission" date="2025-08" db="UniProtKB">
        <authorList>
            <consortium name="RefSeq"/>
        </authorList>
    </citation>
    <scope>IDENTIFICATION</scope>
    <source>
        <tissue evidence="6">Thorax and Abdomen</tissue>
    </source>
</reference>
<dbReference type="GO" id="GO:0030366">
    <property type="term" value="F:molybdopterin synthase activity"/>
    <property type="evidence" value="ECO:0007669"/>
    <property type="project" value="UniProtKB-UniRule"/>
</dbReference>
<dbReference type="EC" id="2.8.1.12" evidence="4"/>
<dbReference type="RefSeq" id="XP_015519718.1">
    <property type="nucleotide sequence ID" value="XM_015664232.2"/>
</dbReference>
<dbReference type="OrthoDB" id="5531344at2759"/>
<dbReference type="InParanoid" id="A0A6J0BZX2"/>
<dbReference type="Gene3D" id="3.90.1170.40">
    <property type="entry name" value="Molybdopterin biosynthesis MoaE subunit"/>
    <property type="match status" value="1"/>
</dbReference>
<dbReference type="UniPathway" id="UPA00344"/>
<feature type="binding site" evidence="4">
    <location>
        <begin position="104"/>
        <end position="105"/>
    </location>
    <ligand>
        <name>substrate</name>
    </ligand>
</feature>
<dbReference type="SUPFAM" id="SSF54690">
    <property type="entry name" value="Molybdopterin synthase subunit MoaE"/>
    <property type="match status" value="1"/>
</dbReference>
<evidence type="ECO:0000313" key="6">
    <source>
        <dbReference type="RefSeq" id="XP_015519718.1"/>
    </source>
</evidence>
<dbReference type="GO" id="GO:0006777">
    <property type="term" value="P:Mo-molybdopterin cofactor biosynthetic process"/>
    <property type="evidence" value="ECO:0007669"/>
    <property type="project" value="UniProtKB-UniRule"/>
</dbReference>
<keyword evidence="2 4" id="KW-0808">Transferase</keyword>
<evidence type="ECO:0000313" key="5">
    <source>
        <dbReference type="Proteomes" id="UP000829291"/>
    </source>
</evidence>
<feature type="binding site" evidence="4">
    <location>
        <position position="120"/>
    </location>
    <ligand>
        <name>substrate</name>
    </ligand>
</feature>
<comment type="catalytic activity">
    <reaction evidence="4">
        <text>2 [molybdopterin-synthase sulfur-carrier protein]-C-terminal-Gly-aminoethanethioate + cyclic pyranopterin phosphate + H2O = molybdopterin + 2 [molybdopterin-synthase sulfur-carrier protein]-C-terminal Gly-Gly + 2 H(+)</text>
        <dbReference type="Rhea" id="RHEA:26333"/>
        <dbReference type="Rhea" id="RHEA-COMP:12202"/>
        <dbReference type="Rhea" id="RHEA-COMP:19907"/>
        <dbReference type="ChEBI" id="CHEBI:15377"/>
        <dbReference type="ChEBI" id="CHEBI:15378"/>
        <dbReference type="ChEBI" id="CHEBI:58698"/>
        <dbReference type="ChEBI" id="CHEBI:59648"/>
        <dbReference type="ChEBI" id="CHEBI:90778"/>
        <dbReference type="ChEBI" id="CHEBI:232372"/>
        <dbReference type="EC" id="2.8.1.12"/>
    </reaction>
</comment>
<dbReference type="InterPro" id="IPR028888">
    <property type="entry name" value="MOCS2B_euk"/>
</dbReference>
<keyword evidence="1 4" id="KW-0963">Cytoplasm</keyword>
<dbReference type="PANTHER" id="PTHR23404">
    <property type="entry name" value="MOLYBDOPTERIN SYNTHASE RELATED"/>
    <property type="match status" value="1"/>
</dbReference>
<dbReference type="HAMAP" id="MF_03052">
    <property type="entry name" value="MOC2B"/>
    <property type="match status" value="1"/>
</dbReference>
<proteinExistence type="inferred from homology"/>
<dbReference type="FunCoup" id="A0A6J0BZX2">
    <property type="interactions" value="551"/>
</dbReference>
<name>A0A6J0BZX2_NEOLC</name>